<dbReference type="AlphaFoldDB" id="A0A9N9DW29"/>
<feature type="non-terminal residue" evidence="1">
    <location>
        <position position="106"/>
    </location>
</feature>
<protein>
    <submittedName>
        <fullName evidence="1">10145_t:CDS:1</fullName>
    </submittedName>
</protein>
<evidence type="ECO:0000313" key="2">
    <source>
        <dbReference type="Proteomes" id="UP000789739"/>
    </source>
</evidence>
<comment type="caution">
    <text evidence="1">The sequence shown here is derived from an EMBL/GenBank/DDBJ whole genome shotgun (WGS) entry which is preliminary data.</text>
</comment>
<dbReference type="InterPro" id="IPR012296">
    <property type="entry name" value="Nuclease_put_TT1808"/>
</dbReference>
<reference evidence="1" key="1">
    <citation type="submission" date="2021-06" db="EMBL/GenBank/DDBJ databases">
        <authorList>
            <person name="Kallberg Y."/>
            <person name="Tangrot J."/>
            <person name="Rosling A."/>
        </authorList>
    </citation>
    <scope>NUCLEOTIDE SEQUENCE</scope>
    <source>
        <strain evidence="1">BR232B</strain>
    </source>
</reference>
<name>A0A9N9DW29_9GLOM</name>
<dbReference type="Gene3D" id="3.90.1570.10">
    <property type="entry name" value="tt1808, chain A"/>
    <property type="match status" value="1"/>
</dbReference>
<dbReference type="EMBL" id="CAJVPI010003029">
    <property type="protein sequence ID" value="CAG8653151.1"/>
    <property type="molecule type" value="Genomic_DNA"/>
</dbReference>
<proteinExistence type="predicted"/>
<sequence>MSNSKDHILEYLDLDNLDLNRTYTPEEFEIISDQLKYRSLIIDDEPICYFELDKSGKLVPMPPTVFRKEYAVLEIATQFKLWNEGTRQKGAVTSSQGGFKLEGGGI</sequence>
<accession>A0A9N9DW29</accession>
<organism evidence="1 2">
    <name type="scientific">Paraglomus brasilianum</name>
    <dbReference type="NCBI Taxonomy" id="144538"/>
    <lineage>
        <taxon>Eukaryota</taxon>
        <taxon>Fungi</taxon>
        <taxon>Fungi incertae sedis</taxon>
        <taxon>Mucoromycota</taxon>
        <taxon>Glomeromycotina</taxon>
        <taxon>Glomeromycetes</taxon>
        <taxon>Paraglomerales</taxon>
        <taxon>Paraglomeraceae</taxon>
        <taxon>Paraglomus</taxon>
    </lineage>
</organism>
<keyword evidence="2" id="KW-1185">Reference proteome</keyword>
<gene>
    <name evidence="1" type="ORF">PBRASI_LOCUS10370</name>
</gene>
<dbReference type="Proteomes" id="UP000789739">
    <property type="component" value="Unassembled WGS sequence"/>
</dbReference>
<dbReference type="OrthoDB" id="88517at2759"/>
<evidence type="ECO:0000313" key="1">
    <source>
        <dbReference type="EMBL" id="CAG8653151.1"/>
    </source>
</evidence>